<evidence type="ECO:0000313" key="3">
    <source>
        <dbReference type="Proteomes" id="UP000785679"/>
    </source>
</evidence>
<evidence type="ECO:0000313" key="2">
    <source>
        <dbReference type="EMBL" id="TNV84123.1"/>
    </source>
</evidence>
<dbReference type="AlphaFoldDB" id="A0A8J8T7F9"/>
<dbReference type="OrthoDB" id="10592076at2759"/>
<keyword evidence="3" id="KW-1185">Reference proteome</keyword>
<reference evidence="2" key="1">
    <citation type="submission" date="2019-06" db="EMBL/GenBank/DDBJ databases">
        <authorList>
            <person name="Zheng W."/>
        </authorList>
    </citation>
    <scope>NUCLEOTIDE SEQUENCE</scope>
    <source>
        <strain evidence="2">QDHG01</strain>
    </source>
</reference>
<protein>
    <submittedName>
        <fullName evidence="2">Uncharacterized protein</fullName>
    </submittedName>
</protein>
<name>A0A8J8T7F9_HALGN</name>
<feature type="compositionally biased region" description="Polar residues" evidence="1">
    <location>
        <begin position="1"/>
        <end position="12"/>
    </location>
</feature>
<accession>A0A8J8T7F9</accession>
<organism evidence="2 3">
    <name type="scientific">Halteria grandinella</name>
    <dbReference type="NCBI Taxonomy" id="5974"/>
    <lineage>
        <taxon>Eukaryota</taxon>
        <taxon>Sar</taxon>
        <taxon>Alveolata</taxon>
        <taxon>Ciliophora</taxon>
        <taxon>Intramacronucleata</taxon>
        <taxon>Spirotrichea</taxon>
        <taxon>Stichotrichia</taxon>
        <taxon>Sporadotrichida</taxon>
        <taxon>Halteriidae</taxon>
        <taxon>Halteria</taxon>
    </lineage>
</organism>
<gene>
    <name evidence="2" type="ORF">FGO68_gene6658</name>
</gene>
<feature type="region of interest" description="Disordered" evidence="1">
    <location>
        <begin position="581"/>
        <end position="606"/>
    </location>
</feature>
<dbReference type="EMBL" id="RRYP01003116">
    <property type="protein sequence ID" value="TNV84123.1"/>
    <property type="molecule type" value="Genomic_DNA"/>
</dbReference>
<feature type="region of interest" description="Disordered" evidence="1">
    <location>
        <begin position="1"/>
        <end position="43"/>
    </location>
</feature>
<comment type="caution">
    <text evidence="2">The sequence shown here is derived from an EMBL/GenBank/DDBJ whole genome shotgun (WGS) entry which is preliminary data.</text>
</comment>
<feature type="compositionally biased region" description="Polar residues" evidence="1">
    <location>
        <begin position="220"/>
        <end position="234"/>
    </location>
</feature>
<feature type="region of interest" description="Disordered" evidence="1">
    <location>
        <begin position="195"/>
        <end position="234"/>
    </location>
</feature>
<dbReference type="Proteomes" id="UP000785679">
    <property type="component" value="Unassembled WGS sequence"/>
</dbReference>
<proteinExistence type="predicted"/>
<evidence type="ECO:0000256" key="1">
    <source>
        <dbReference type="SAM" id="MobiDB-lite"/>
    </source>
</evidence>
<sequence length="670" mass="74376">MINQQTVMNESSPFKKWPPYSQEAREAKRGGTAPGESRMHKQPNFELNKIYAVNPRIQKINIASPSIKNASNATIQNESITVTKPKPDLQNPKPRIKFTQGLGLNRNEPIKATQNILQLEDDVELIGGGFQGNGASSSFQQSSFQRKNYVSSIGQTRQSTIHNGYEDDVAAPSQPVNKLIEHPRQRSRYFVNNQMSESKQGNPEPQPNGFSGPGDFVQYDQWQRPPSRQKEPNQAQYLDDIDAPQAQIQIEPMNQFNYPQGGRPRIDFFNQRHNAPNDHMMFYNGGANLQRPPSRHKDPPQNLGLDLPLEENPPMYVDDDSDSGDAFEIGIANANKKSLHQYNFLQEDESIDSFAKPSNRGNGGFDSGAPPGLMIGHEIMPEMNVNDFMNSQANRRRIQTANKQENQFIANGGFENKRPILGMGPTTTNQATVLLQEKQAQSIHAVKQQIRTINKPKSATGYRINQKFVDRFKSLHNSGRFANNTNNAQQLYQIYAQNQQIYTNKGFNPVRGAWGDNTGGVSAGLGGGQSTVSRGGVPKPQKISASPFIGGASGHQQQMLSQMDSDNYSQSLLENGRRKKLVSGKAGTAGNPSIKSGSLHPHQMSSKPLMITSPLNKSKQDVFSQTGKLNAQLDADIMLDESSKMESFKSQTLQFQTQLGVDFLNLFAKD</sequence>